<dbReference type="Proteomes" id="UP000026915">
    <property type="component" value="Chromosome 8"/>
</dbReference>
<name>A0A061FLK3_THECC</name>
<feature type="region of interest" description="Disordered" evidence="1">
    <location>
        <begin position="24"/>
        <end position="60"/>
    </location>
</feature>
<evidence type="ECO:0000313" key="3">
    <source>
        <dbReference type="Proteomes" id="UP000026915"/>
    </source>
</evidence>
<evidence type="ECO:0000256" key="1">
    <source>
        <dbReference type="SAM" id="MobiDB-lite"/>
    </source>
</evidence>
<proteinExistence type="predicted"/>
<dbReference type="InParanoid" id="A0A061FLK3"/>
<protein>
    <submittedName>
        <fullName evidence="2">Uncharacterized protein</fullName>
    </submittedName>
</protein>
<accession>A0A061FLK3</accession>
<reference evidence="2 3" key="1">
    <citation type="journal article" date="2013" name="Genome Biol.">
        <title>The genome sequence of the most widely cultivated cacao type and its use to identify candidate genes regulating pod color.</title>
        <authorList>
            <person name="Motamayor J.C."/>
            <person name="Mockaitis K."/>
            <person name="Schmutz J."/>
            <person name="Haiminen N."/>
            <person name="Iii D.L."/>
            <person name="Cornejo O."/>
            <person name="Findley S.D."/>
            <person name="Zheng P."/>
            <person name="Utro F."/>
            <person name="Royaert S."/>
            <person name="Saski C."/>
            <person name="Jenkins J."/>
            <person name="Podicheti R."/>
            <person name="Zhao M."/>
            <person name="Scheffler B.E."/>
            <person name="Stack J.C."/>
            <person name="Feltus F.A."/>
            <person name="Mustiga G.M."/>
            <person name="Amores F."/>
            <person name="Phillips W."/>
            <person name="Marelli J.P."/>
            <person name="May G.D."/>
            <person name="Shapiro H."/>
            <person name="Ma J."/>
            <person name="Bustamante C.D."/>
            <person name="Schnell R.J."/>
            <person name="Main D."/>
            <person name="Gilbert D."/>
            <person name="Parida L."/>
            <person name="Kuhn D.N."/>
        </authorList>
    </citation>
    <scope>NUCLEOTIDE SEQUENCE [LARGE SCALE GENOMIC DNA]</scope>
    <source>
        <strain evidence="3">cv. Matina 1-6</strain>
    </source>
</reference>
<keyword evidence="3" id="KW-1185">Reference proteome</keyword>
<dbReference type="AlphaFoldDB" id="A0A061FLK3"/>
<dbReference type="HOGENOM" id="CLU_2138081_0_0_1"/>
<gene>
    <name evidence="2" type="ORF">TCM_034464</name>
</gene>
<sequence>MIGQKRVLATVRCKFKIFKLVERAEEEQASEVGLDPLSSGWKQAHGEGGPSSPLPPSLSRLQRDTQTLNLPMPRLFRNSVVVVVRRQTVLCLQFLTVPNPSLQSSPTLPNHDD</sequence>
<evidence type="ECO:0000313" key="2">
    <source>
        <dbReference type="EMBL" id="EOY15384.1"/>
    </source>
</evidence>
<dbReference type="Gramene" id="EOY15384">
    <property type="protein sequence ID" value="EOY15384"/>
    <property type="gene ID" value="TCM_034464"/>
</dbReference>
<organism evidence="2 3">
    <name type="scientific">Theobroma cacao</name>
    <name type="common">Cacao</name>
    <name type="synonym">Cocoa</name>
    <dbReference type="NCBI Taxonomy" id="3641"/>
    <lineage>
        <taxon>Eukaryota</taxon>
        <taxon>Viridiplantae</taxon>
        <taxon>Streptophyta</taxon>
        <taxon>Embryophyta</taxon>
        <taxon>Tracheophyta</taxon>
        <taxon>Spermatophyta</taxon>
        <taxon>Magnoliopsida</taxon>
        <taxon>eudicotyledons</taxon>
        <taxon>Gunneridae</taxon>
        <taxon>Pentapetalae</taxon>
        <taxon>rosids</taxon>
        <taxon>malvids</taxon>
        <taxon>Malvales</taxon>
        <taxon>Malvaceae</taxon>
        <taxon>Byttnerioideae</taxon>
        <taxon>Theobroma</taxon>
    </lineage>
</organism>
<dbReference type="EMBL" id="CM001886">
    <property type="protein sequence ID" value="EOY15384.1"/>
    <property type="molecule type" value="Genomic_DNA"/>
</dbReference>